<feature type="coiled-coil region" evidence="1">
    <location>
        <begin position="158"/>
        <end position="362"/>
    </location>
</feature>
<keyword evidence="3" id="KW-1185">Reference proteome</keyword>
<reference evidence="2 3" key="1">
    <citation type="submission" date="2017-10" db="EMBL/GenBank/DDBJ databases">
        <title>Comparative genomics in systemic dimorphic fungi from Ajellomycetaceae.</title>
        <authorList>
            <person name="Munoz J.F."/>
            <person name="Mcewen J.G."/>
            <person name="Clay O.K."/>
            <person name="Cuomo C.A."/>
        </authorList>
    </citation>
    <scope>NUCLEOTIDE SEQUENCE [LARGE SCALE GENOMIC DNA]</scope>
    <source>
        <strain evidence="2 3">UAMH130</strain>
    </source>
</reference>
<name>A0A2B7WP56_9EURO</name>
<keyword evidence="1" id="KW-0175">Coiled coil</keyword>
<evidence type="ECO:0000313" key="3">
    <source>
        <dbReference type="Proteomes" id="UP000224080"/>
    </source>
</evidence>
<dbReference type="Proteomes" id="UP000224080">
    <property type="component" value="Unassembled WGS sequence"/>
</dbReference>
<protein>
    <submittedName>
        <fullName evidence="2">Uncharacterized protein</fullName>
    </submittedName>
</protein>
<comment type="caution">
    <text evidence="2">The sequence shown here is derived from an EMBL/GenBank/DDBJ whole genome shotgun (WGS) entry which is preliminary data.</text>
</comment>
<dbReference type="OrthoDB" id="4187186at2759"/>
<evidence type="ECO:0000256" key="1">
    <source>
        <dbReference type="SAM" id="Coils"/>
    </source>
</evidence>
<gene>
    <name evidence="2" type="ORF">GX51_06827</name>
</gene>
<dbReference type="EMBL" id="PDNC01000121">
    <property type="protein sequence ID" value="PGG98414.1"/>
    <property type="molecule type" value="Genomic_DNA"/>
</dbReference>
<accession>A0A2B7WP56</accession>
<proteinExistence type="predicted"/>
<sequence length="500" mass="57801">MKLLSFKRRVSFKGHGHAPASPTFSKRTSRITRLSPRTWLAGRSSSCKLVSEVVLELPPCASLRSSHPPTSPDVLENANHSPSRFSTQINDTCSNFAEEGSIPGALAPPVETPLSPAIVARCNAPTIQDDDIEEASMMLFDEPGFRLQYEQQRHAIQIEVLEEEYKEKLRVVVDEKSKLKKELEDAKYVKEAFEQHKAFWCERFVIVTRDQENKINEIKKELEAAREARDAFEHQKAFWNDRFVSGTRVRDDKIDELKRERNRFEATCTAIELRAKALEALANHQQVQLEEMRKVIEESELQLEKQREEYETSNLAYFQHCHDFGQRTEQSLSQCEQLEQEVEKLKATKAELEASLLAANHTIEMSTLKHMAREQEFSEDLCLAETRKKIAERHFTYLEDNWRAEHTKFANVLADCRAELRQKDKHIDVVRQQKDCCQHVIMEVATILTNRAEDGNEFARQFSLYVSEALDRNEQLGLQIFNSHSKGLDDTESEDSRYLI</sequence>
<organism evidence="2 3">
    <name type="scientific">Blastomyces parvus</name>
    <dbReference type="NCBI Taxonomy" id="2060905"/>
    <lineage>
        <taxon>Eukaryota</taxon>
        <taxon>Fungi</taxon>
        <taxon>Dikarya</taxon>
        <taxon>Ascomycota</taxon>
        <taxon>Pezizomycotina</taxon>
        <taxon>Eurotiomycetes</taxon>
        <taxon>Eurotiomycetidae</taxon>
        <taxon>Onygenales</taxon>
        <taxon>Ajellomycetaceae</taxon>
        <taxon>Blastomyces</taxon>
    </lineage>
</organism>
<dbReference type="AlphaFoldDB" id="A0A2B7WP56"/>
<evidence type="ECO:0000313" key="2">
    <source>
        <dbReference type="EMBL" id="PGG98414.1"/>
    </source>
</evidence>